<keyword evidence="5" id="KW-0539">Nucleus</keyword>
<feature type="compositionally biased region" description="Acidic residues" evidence="7">
    <location>
        <begin position="94"/>
        <end position="103"/>
    </location>
</feature>
<feature type="domain" description="Mcm6 C-terminal winged-helix" evidence="8">
    <location>
        <begin position="137"/>
        <end position="241"/>
    </location>
</feature>
<reference evidence="10" key="1">
    <citation type="submission" date="2022-11" db="UniProtKB">
        <authorList>
            <consortium name="WormBaseParasite"/>
        </authorList>
    </citation>
    <scope>IDENTIFICATION</scope>
</reference>
<keyword evidence="3" id="KW-0235">DNA replication</keyword>
<feature type="region of interest" description="Disordered" evidence="7">
    <location>
        <begin position="94"/>
        <end position="132"/>
    </location>
</feature>
<evidence type="ECO:0000256" key="3">
    <source>
        <dbReference type="ARBA" id="ARBA00022705"/>
    </source>
</evidence>
<sequence>MNVGQEDGNVEIIEDGEGQRIQSEFQRFLEEFRDDKNKLCYLEGTRELLNPERNTLLGRGSFRVQVVTVDHVREASKLLNKSIVRVEQPDIALDEDDDDELIADADAPPPAGQDEDEPMDGDEPSKRSEAPIVDASKLRLTFEQYKKLSDMIVLRIRSVEETRQGKADDAGVHQSELVDWYLEMIEETVESEVELRTQKTIVERVIRRLVAEDGVLIELSAEQVEGQPHADPILVVHPNYAATKKAELSAKEALDEHLNRLKEQLVASSYLPDNMAVLQVQHDKLRAYTSQLEAKVAEMKSKVDTAKTEKHSEELKRKECEKKFRKEIDAVHAFVGGSVVDKLKLSANALRLLKADVNQLRQIAHSTNRQCSIEFLSARAHLQQMVATFAAYKCSRKTNVQMCPKENGNPPRDPRKRRM</sequence>
<keyword evidence="4" id="KW-0547">Nucleotide-binding</keyword>
<dbReference type="Gene3D" id="1.20.58.870">
    <property type="match status" value="1"/>
</dbReference>
<feature type="compositionally biased region" description="Acidic residues" evidence="7">
    <location>
        <begin position="113"/>
        <end position="122"/>
    </location>
</feature>
<evidence type="ECO:0000256" key="4">
    <source>
        <dbReference type="ARBA" id="ARBA00022806"/>
    </source>
</evidence>
<feature type="coiled-coil region" evidence="6">
    <location>
        <begin position="289"/>
        <end position="323"/>
    </location>
</feature>
<keyword evidence="6" id="KW-0175">Coiled coil</keyword>
<comment type="similarity">
    <text evidence="2">Belongs to the MCM family.</text>
</comment>
<dbReference type="WBParaSite" id="PSAMB.scaffold906size38830.g9576.t1">
    <property type="protein sequence ID" value="PSAMB.scaffold906size38830.g9576.t1"/>
    <property type="gene ID" value="PSAMB.scaffold906size38830.g9576"/>
</dbReference>
<keyword evidence="4" id="KW-0067">ATP-binding</keyword>
<dbReference type="Pfam" id="PF18263">
    <property type="entry name" value="WHD_MCM6"/>
    <property type="match status" value="1"/>
</dbReference>
<dbReference type="GO" id="GO:0006260">
    <property type="term" value="P:DNA replication"/>
    <property type="evidence" value="ECO:0007669"/>
    <property type="project" value="UniProtKB-KW"/>
</dbReference>
<evidence type="ECO:0000259" key="8">
    <source>
        <dbReference type="Pfam" id="PF18263"/>
    </source>
</evidence>
<dbReference type="InterPro" id="IPR041024">
    <property type="entry name" value="Mcm6_C"/>
</dbReference>
<evidence type="ECO:0000256" key="5">
    <source>
        <dbReference type="ARBA" id="ARBA00023242"/>
    </source>
</evidence>
<keyword evidence="4" id="KW-0378">Hydrolase</keyword>
<comment type="subcellular location">
    <subcellularLocation>
        <location evidence="1">Nucleus</location>
    </subcellularLocation>
</comment>
<evidence type="ECO:0000256" key="1">
    <source>
        <dbReference type="ARBA" id="ARBA00004123"/>
    </source>
</evidence>
<dbReference type="AlphaFoldDB" id="A0A914XJT7"/>
<dbReference type="Proteomes" id="UP000887566">
    <property type="component" value="Unplaced"/>
</dbReference>
<dbReference type="GO" id="GO:0004386">
    <property type="term" value="F:helicase activity"/>
    <property type="evidence" value="ECO:0007669"/>
    <property type="project" value="UniProtKB-KW"/>
</dbReference>
<evidence type="ECO:0000313" key="9">
    <source>
        <dbReference type="Proteomes" id="UP000887566"/>
    </source>
</evidence>
<name>A0A914XJT7_9BILA</name>
<keyword evidence="4" id="KW-0347">Helicase</keyword>
<protein>
    <submittedName>
        <fullName evidence="10">Mcm6 C-terminal winged-helix domain-containing protein</fullName>
    </submittedName>
</protein>
<dbReference type="FunFam" id="1.20.58.870:FF:000002">
    <property type="entry name" value="DNA helicase"/>
    <property type="match status" value="1"/>
</dbReference>
<evidence type="ECO:0000313" key="10">
    <source>
        <dbReference type="WBParaSite" id="PSAMB.scaffold906size38830.g9576.t1"/>
    </source>
</evidence>
<evidence type="ECO:0000256" key="7">
    <source>
        <dbReference type="SAM" id="MobiDB-lite"/>
    </source>
</evidence>
<dbReference type="GO" id="GO:0005634">
    <property type="term" value="C:nucleus"/>
    <property type="evidence" value="ECO:0007669"/>
    <property type="project" value="UniProtKB-SubCell"/>
</dbReference>
<keyword evidence="9" id="KW-1185">Reference proteome</keyword>
<organism evidence="9 10">
    <name type="scientific">Plectus sambesii</name>
    <dbReference type="NCBI Taxonomy" id="2011161"/>
    <lineage>
        <taxon>Eukaryota</taxon>
        <taxon>Metazoa</taxon>
        <taxon>Ecdysozoa</taxon>
        <taxon>Nematoda</taxon>
        <taxon>Chromadorea</taxon>
        <taxon>Plectida</taxon>
        <taxon>Plectina</taxon>
        <taxon>Plectoidea</taxon>
        <taxon>Plectidae</taxon>
        <taxon>Plectus</taxon>
    </lineage>
</organism>
<evidence type="ECO:0000256" key="2">
    <source>
        <dbReference type="ARBA" id="ARBA00008010"/>
    </source>
</evidence>
<proteinExistence type="inferred from homology"/>
<accession>A0A914XJT7</accession>
<evidence type="ECO:0000256" key="6">
    <source>
        <dbReference type="SAM" id="Coils"/>
    </source>
</evidence>